<dbReference type="Proteomes" id="UP000515135">
    <property type="component" value="Unplaced"/>
</dbReference>
<reference evidence="4" key="1">
    <citation type="submission" date="2025-08" db="UniProtKB">
        <authorList>
            <consortium name="RefSeq"/>
        </authorList>
    </citation>
    <scope>IDENTIFICATION</scope>
    <source>
        <tissue evidence="4">Gonad</tissue>
    </source>
</reference>
<feature type="region of interest" description="Disordered" evidence="1">
    <location>
        <begin position="101"/>
        <end position="165"/>
    </location>
</feature>
<evidence type="ECO:0000256" key="1">
    <source>
        <dbReference type="SAM" id="MobiDB-lite"/>
    </source>
</evidence>
<dbReference type="GO" id="GO:0051301">
    <property type="term" value="P:cell division"/>
    <property type="evidence" value="ECO:0007669"/>
    <property type="project" value="TreeGrafter"/>
</dbReference>
<dbReference type="Pfam" id="PF06911">
    <property type="entry name" value="Senescence"/>
    <property type="match status" value="1"/>
</dbReference>
<feature type="compositionally biased region" description="Basic and acidic residues" evidence="1">
    <location>
        <begin position="362"/>
        <end position="378"/>
    </location>
</feature>
<keyword evidence="3" id="KW-1185">Reference proteome</keyword>
<dbReference type="PANTHER" id="PTHR21068:SF43">
    <property type="entry name" value="SPARTIN"/>
    <property type="match status" value="1"/>
</dbReference>
<dbReference type="InterPro" id="IPR036181">
    <property type="entry name" value="MIT_dom_sf"/>
</dbReference>
<feature type="domain" description="MIT" evidence="2">
    <location>
        <begin position="25"/>
        <end position="94"/>
    </location>
</feature>
<dbReference type="SUPFAM" id="SSF116846">
    <property type="entry name" value="MIT domain"/>
    <property type="match status" value="1"/>
</dbReference>
<feature type="compositionally biased region" description="Pro residues" evidence="1">
    <location>
        <begin position="121"/>
        <end position="142"/>
    </location>
</feature>
<dbReference type="InterPro" id="IPR007330">
    <property type="entry name" value="MIT_dom"/>
</dbReference>
<name>A0A6P4YKX0_BRABE</name>
<dbReference type="GO" id="GO:0030514">
    <property type="term" value="P:negative regulation of BMP signaling pathway"/>
    <property type="evidence" value="ECO:0007669"/>
    <property type="project" value="TreeGrafter"/>
</dbReference>
<dbReference type="RefSeq" id="XP_019625068.1">
    <property type="nucleotide sequence ID" value="XM_019769509.1"/>
</dbReference>
<protein>
    <submittedName>
        <fullName evidence="4">LOW QUALITY PROTEIN: spartin-like</fullName>
    </submittedName>
</protein>
<dbReference type="Gene3D" id="1.20.58.80">
    <property type="entry name" value="Phosphotransferase system, lactose/cellobiose-type IIA subunit"/>
    <property type="match status" value="1"/>
</dbReference>
<dbReference type="InterPro" id="IPR009686">
    <property type="entry name" value="Senescence/spartin_C"/>
</dbReference>
<evidence type="ECO:0000313" key="3">
    <source>
        <dbReference type="Proteomes" id="UP000515135"/>
    </source>
</evidence>
<dbReference type="KEGG" id="bbel:109470544"/>
<feature type="region of interest" description="Disordered" evidence="1">
    <location>
        <begin position="340"/>
        <end position="407"/>
    </location>
</feature>
<dbReference type="OrthoDB" id="20821at2759"/>
<feature type="region of interest" description="Disordered" evidence="1">
    <location>
        <begin position="1"/>
        <end position="21"/>
    </location>
</feature>
<evidence type="ECO:0000313" key="4">
    <source>
        <dbReference type="RefSeq" id="XP_019625068.1"/>
    </source>
</evidence>
<gene>
    <name evidence="4" type="primary">LOC109470544</name>
</gene>
<dbReference type="PANTHER" id="PTHR21068">
    <property type="entry name" value="SPARTIN"/>
    <property type="match status" value="1"/>
</dbReference>
<accession>A0A6P4YKX0</accession>
<organism evidence="3 4">
    <name type="scientific">Branchiostoma belcheri</name>
    <name type="common">Amphioxus</name>
    <dbReference type="NCBI Taxonomy" id="7741"/>
    <lineage>
        <taxon>Eukaryota</taxon>
        <taxon>Metazoa</taxon>
        <taxon>Chordata</taxon>
        <taxon>Cephalochordata</taxon>
        <taxon>Leptocardii</taxon>
        <taxon>Amphioxiformes</taxon>
        <taxon>Branchiostomatidae</taxon>
        <taxon>Branchiostoma</taxon>
    </lineage>
</organism>
<proteinExistence type="predicted"/>
<dbReference type="SMART" id="SM00745">
    <property type="entry name" value="MIT"/>
    <property type="match status" value="1"/>
</dbReference>
<dbReference type="GO" id="GO:0005886">
    <property type="term" value="C:plasma membrane"/>
    <property type="evidence" value="ECO:0007669"/>
    <property type="project" value="TreeGrafter"/>
</dbReference>
<evidence type="ECO:0000259" key="2">
    <source>
        <dbReference type="SMART" id="SM00745"/>
    </source>
</evidence>
<feature type="compositionally biased region" description="Low complexity" evidence="1">
    <location>
        <begin position="379"/>
        <end position="393"/>
    </location>
</feature>
<dbReference type="InterPro" id="IPR045036">
    <property type="entry name" value="Spartin-like"/>
</dbReference>
<dbReference type="AlphaFoldDB" id="A0A6P4YKX0"/>
<sequence>MDAQVMERGRAESSSTEEERYQALKRECHDAFIYVDQALTSDESGDMAKAVELYRRARHHLEKGFGIQCSREEATKLRSKMTRSLAQVQARLEYLEPMMASQQNGQAVPVQPTAPPREIEPPAPPSTTRPVAPPARPPPPSSVPQGAPAAPTQADNDLPPAYSEVVPRGHISAGSTADERDFISLGDSILSEEEASRRSSVFTDADELLCIPDGVQIFYVSPDGSVSAPSYPGPLRIVKIPEQNTTFLQVSDWLYPLVPGQSPALHSNNGAYMFPDVLSGHYGSCVGVVISSEVDAVQQAQFQSLLQEYTQLHTQPPEAQAGVGEAGVGDLTQVVGMRGAAPTAPPAEAPRRPEVAPQRPEVAPRRPDVAPRRPEVAPERPAVGPQRPAVAPERPAEPTTNKEVPQWSQKVSKGLVVGAEWVSWGATKGAELTGKLVTKGTAKLKERIKPDEKPAEVDPKYVKGAQVARATTHVTLKVTKAVVLAVRDLTLRVGRELAPHVKRVGTQLLPDSVKDDTDGKKKQTMDGVVEVAAGGLQAFSTVYLALEAAAVSIAKNIGNATVETVEHKYGTQAGRVADDAVNTVGNAGLAWHYMDDIGIKAILKRTAKDAGKAAIEDYRRDKGAGGGEGMGKGGSEGAGVGGRGPWGTCFNVQCVAVLKNYVFNK</sequence>
<dbReference type="GeneID" id="109470544"/>